<dbReference type="InterPro" id="IPR036291">
    <property type="entry name" value="NAD(P)-bd_dom_sf"/>
</dbReference>
<dbReference type="EMBL" id="ML978764">
    <property type="protein sequence ID" value="KAF2083687.1"/>
    <property type="molecule type" value="Genomic_DNA"/>
</dbReference>
<name>A0A9P4LTF0_9PEZI</name>
<evidence type="ECO:0000313" key="11">
    <source>
        <dbReference type="EMBL" id="KAF2083687.1"/>
    </source>
</evidence>
<dbReference type="InterPro" id="IPR015815">
    <property type="entry name" value="HIBADH-related"/>
</dbReference>
<keyword evidence="4" id="KW-0101">Branched-chain amino acid catabolism</keyword>
<evidence type="ECO:0000313" key="12">
    <source>
        <dbReference type="Proteomes" id="UP000799776"/>
    </source>
</evidence>
<dbReference type="InterPro" id="IPR008927">
    <property type="entry name" value="6-PGluconate_DH-like_C_sf"/>
</dbReference>
<comment type="pathway">
    <text evidence="1">Amino-acid degradation; L-valine degradation.</text>
</comment>
<organism evidence="11 12">
    <name type="scientific">Saccharata proteae CBS 121410</name>
    <dbReference type="NCBI Taxonomy" id="1314787"/>
    <lineage>
        <taxon>Eukaryota</taxon>
        <taxon>Fungi</taxon>
        <taxon>Dikarya</taxon>
        <taxon>Ascomycota</taxon>
        <taxon>Pezizomycotina</taxon>
        <taxon>Dothideomycetes</taxon>
        <taxon>Dothideomycetes incertae sedis</taxon>
        <taxon>Botryosphaeriales</taxon>
        <taxon>Saccharataceae</taxon>
        <taxon>Saccharata</taxon>
    </lineage>
</organism>
<dbReference type="GO" id="GO:0051287">
    <property type="term" value="F:NAD binding"/>
    <property type="evidence" value="ECO:0007669"/>
    <property type="project" value="InterPro"/>
</dbReference>
<evidence type="ECO:0000256" key="5">
    <source>
        <dbReference type="ARBA" id="ARBA00023002"/>
    </source>
</evidence>
<dbReference type="Gene3D" id="3.40.50.720">
    <property type="entry name" value="NAD(P)-binding Rossmann-like Domain"/>
    <property type="match status" value="1"/>
</dbReference>
<evidence type="ECO:0000256" key="2">
    <source>
        <dbReference type="ARBA" id="ARBA00006013"/>
    </source>
</evidence>
<dbReference type="SUPFAM" id="SSF48179">
    <property type="entry name" value="6-phosphogluconate dehydrogenase C-terminal domain-like"/>
    <property type="match status" value="1"/>
</dbReference>
<reference evidence="11" key="1">
    <citation type="journal article" date="2020" name="Stud. Mycol.">
        <title>101 Dothideomycetes genomes: a test case for predicting lifestyles and emergence of pathogens.</title>
        <authorList>
            <person name="Haridas S."/>
            <person name="Albert R."/>
            <person name="Binder M."/>
            <person name="Bloem J."/>
            <person name="Labutti K."/>
            <person name="Salamov A."/>
            <person name="Andreopoulos B."/>
            <person name="Baker S."/>
            <person name="Barry K."/>
            <person name="Bills G."/>
            <person name="Bluhm B."/>
            <person name="Cannon C."/>
            <person name="Castanera R."/>
            <person name="Culley D."/>
            <person name="Daum C."/>
            <person name="Ezra D."/>
            <person name="Gonzalez J."/>
            <person name="Henrissat B."/>
            <person name="Kuo A."/>
            <person name="Liang C."/>
            <person name="Lipzen A."/>
            <person name="Lutzoni F."/>
            <person name="Magnuson J."/>
            <person name="Mondo S."/>
            <person name="Nolan M."/>
            <person name="Ohm R."/>
            <person name="Pangilinan J."/>
            <person name="Park H.-J."/>
            <person name="Ramirez L."/>
            <person name="Alfaro M."/>
            <person name="Sun H."/>
            <person name="Tritt A."/>
            <person name="Yoshinaga Y."/>
            <person name="Zwiers L.-H."/>
            <person name="Turgeon B."/>
            <person name="Goodwin S."/>
            <person name="Spatafora J."/>
            <person name="Crous P."/>
            <person name="Grigoriev I."/>
        </authorList>
    </citation>
    <scope>NUCLEOTIDE SEQUENCE</scope>
    <source>
        <strain evidence="11">CBS 121410</strain>
    </source>
</reference>
<dbReference type="EC" id="1.1.1.31" evidence="3"/>
<dbReference type="OrthoDB" id="21615at2759"/>
<dbReference type="Proteomes" id="UP000799776">
    <property type="component" value="Unassembled WGS sequence"/>
</dbReference>
<dbReference type="PANTHER" id="PTHR22981">
    <property type="entry name" value="3-HYDROXYISOBUTYRATE DEHYDROGENASE-RELATED"/>
    <property type="match status" value="1"/>
</dbReference>
<dbReference type="Pfam" id="PF03446">
    <property type="entry name" value="NAD_binding_2"/>
    <property type="match status" value="1"/>
</dbReference>
<dbReference type="InterPro" id="IPR006115">
    <property type="entry name" value="6PGDH_NADP-bd"/>
</dbReference>
<dbReference type="Gene3D" id="1.10.1040.10">
    <property type="entry name" value="N-(1-d-carboxylethyl)-l-norvaline Dehydrogenase, domain 2"/>
    <property type="match status" value="1"/>
</dbReference>
<dbReference type="Pfam" id="PF14833">
    <property type="entry name" value="NAD_binding_11"/>
    <property type="match status" value="1"/>
</dbReference>
<feature type="domain" description="6-phosphogluconate dehydrogenase NADP-binding" evidence="9">
    <location>
        <begin position="1"/>
        <end position="159"/>
    </location>
</feature>
<sequence length="294" mass="31361">MARNLRQKLPKGDTLVVNDINPDAPARLVSELGAEGIRVAETVREVAEASETIITALPEPLHVRSVYAHMLKPPTLLSEGVGKERLFIDVSTIDPKSSKEVANATHSSGQGRYVDAPMSGGVVGAEKGALTFMTGALPEVKDRVEEILMMMGKRVFFMGKPGAGLQGKLANNYLLALNNIATAEAMNLGVQLGLEPKRLAELINACTGRCWPSEVNNPVPGVIEASPASRGYEGGFGSALQLKDLKLALKAADQAGVKMVLGEHAQAVYEAVEEHPDCKGKDFSVVYRYLGGKE</sequence>
<dbReference type="InterPro" id="IPR013328">
    <property type="entry name" value="6PGD_dom2"/>
</dbReference>
<keyword evidence="5" id="KW-0560">Oxidoreductase</keyword>
<dbReference type="InterPro" id="IPR029154">
    <property type="entry name" value="HIBADH-like_NADP-bd"/>
</dbReference>
<dbReference type="FunFam" id="1.10.1040.10:FF:000006">
    <property type="entry name" value="3-hydroxyisobutyrate dehydrogenase"/>
    <property type="match status" value="1"/>
</dbReference>
<evidence type="ECO:0000256" key="8">
    <source>
        <dbReference type="PIRSR" id="PIRSR000103-1"/>
    </source>
</evidence>
<evidence type="ECO:0000256" key="4">
    <source>
        <dbReference type="ARBA" id="ARBA00022456"/>
    </source>
</evidence>
<keyword evidence="6" id="KW-0520">NAD</keyword>
<keyword evidence="12" id="KW-1185">Reference proteome</keyword>
<evidence type="ECO:0000256" key="7">
    <source>
        <dbReference type="ARBA" id="ARBA00049197"/>
    </source>
</evidence>
<evidence type="ECO:0000256" key="1">
    <source>
        <dbReference type="ARBA" id="ARBA00005109"/>
    </source>
</evidence>
<dbReference type="PANTHER" id="PTHR22981:SF7">
    <property type="entry name" value="3-HYDROXYISOBUTYRATE DEHYDROGENASE, MITOCHONDRIAL"/>
    <property type="match status" value="1"/>
</dbReference>
<comment type="similarity">
    <text evidence="2">Belongs to the HIBADH-related family. 3-hydroxyisobutyrate dehydrogenase subfamily.</text>
</comment>
<dbReference type="GO" id="GO:0008442">
    <property type="term" value="F:3-hydroxyisobutyrate dehydrogenase activity"/>
    <property type="evidence" value="ECO:0007669"/>
    <property type="project" value="UniProtKB-EC"/>
</dbReference>
<proteinExistence type="inferred from homology"/>
<accession>A0A9P4LTF0</accession>
<dbReference type="SUPFAM" id="SSF51735">
    <property type="entry name" value="NAD(P)-binding Rossmann-fold domains"/>
    <property type="match status" value="1"/>
</dbReference>
<comment type="caution">
    <text evidence="11">The sequence shown here is derived from an EMBL/GenBank/DDBJ whole genome shotgun (WGS) entry which is preliminary data.</text>
</comment>
<evidence type="ECO:0000259" key="9">
    <source>
        <dbReference type="Pfam" id="PF03446"/>
    </source>
</evidence>
<feature type="domain" description="3-hydroxyisobutyrate dehydrogenase-like NAD-binding" evidence="10">
    <location>
        <begin position="162"/>
        <end position="290"/>
    </location>
</feature>
<dbReference type="AlphaFoldDB" id="A0A9P4LTF0"/>
<comment type="catalytic activity">
    <reaction evidence="7">
        <text>3-hydroxy-2-methylpropanoate + NAD(+) = 2-methyl-3-oxopropanoate + NADH + H(+)</text>
        <dbReference type="Rhea" id="RHEA:17681"/>
        <dbReference type="ChEBI" id="CHEBI:11805"/>
        <dbReference type="ChEBI" id="CHEBI:15378"/>
        <dbReference type="ChEBI" id="CHEBI:57540"/>
        <dbReference type="ChEBI" id="CHEBI:57700"/>
        <dbReference type="ChEBI" id="CHEBI:57945"/>
        <dbReference type="EC" id="1.1.1.31"/>
    </reaction>
</comment>
<dbReference type="GO" id="GO:0005739">
    <property type="term" value="C:mitochondrion"/>
    <property type="evidence" value="ECO:0007669"/>
    <property type="project" value="TreeGrafter"/>
</dbReference>
<evidence type="ECO:0000256" key="6">
    <source>
        <dbReference type="ARBA" id="ARBA00023027"/>
    </source>
</evidence>
<evidence type="ECO:0000256" key="3">
    <source>
        <dbReference type="ARBA" id="ARBA00012991"/>
    </source>
</evidence>
<gene>
    <name evidence="11" type="ORF">K490DRAFT_69573</name>
</gene>
<dbReference type="PIRSF" id="PIRSF000103">
    <property type="entry name" value="HIBADH"/>
    <property type="match status" value="1"/>
</dbReference>
<dbReference type="GO" id="GO:0006574">
    <property type="term" value="P:L-valine catabolic process"/>
    <property type="evidence" value="ECO:0007669"/>
    <property type="project" value="TreeGrafter"/>
</dbReference>
<feature type="active site" evidence="8">
    <location>
        <position position="168"/>
    </location>
</feature>
<evidence type="ECO:0000259" key="10">
    <source>
        <dbReference type="Pfam" id="PF14833"/>
    </source>
</evidence>
<protein>
    <recommendedName>
        <fullName evidence="3">3-hydroxyisobutyrate dehydrogenase</fullName>
        <ecNumber evidence="3">1.1.1.31</ecNumber>
    </recommendedName>
</protein>
<dbReference type="GO" id="GO:0050661">
    <property type="term" value="F:NADP binding"/>
    <property type="evidence" value="ECO:0007669"/>
    <property type="project" value="InterPro"/>
</dbReference>